<dbReference type="SUPFAM" id="SSF50985">
    <property type="entry name" value="RCC1/BLIP-II"/>
    <property type="match status" value="2"/>
</dbReference>
<dbReference type="Pfam" id="PF00415">
    <property type="entry name" value="RCC1"/>
    <property type="match status" value="3"/>
</dbReference>
<reference evidence="5 6" key="1">
    <citation type="journal article" date="2009" name="Science">
        <title>Green evolution and dynamic adaptations revealed by genomes of the marine picoeukaryotes Micromonas.</title>
        <authorList>
            <person name="Worden A.Z."/>
            <person name="Lee J.H."/>
            <person name="Mock T."/>
            <person name="Rouze P."/>
            <person name="Simmons M.P."/>
            <person name="Aerts A.L."/>
            <person name="Allen A.E."/>
            <person name="Cuvelier M.L."/>
            <person name="Derelle E."/>
            <person name="Everett M.V."/>
            <person name="Foulon E."/>
            <person name="Grimwood J."/>
            <person name="Gundlach H."/>
            <person name="Henrissat B."/>
            <person name="Napoli C."/>
            <person name="McDonald S.M."/>
            <person name="Parker M.S."/>
            <person name="Rombauts S."/>
            <person name="Salamov A."/>
            <person name="Von Dassow P."/>
            <person name="Badger J.H."/>
            <person name="Coutinho P.M."/>
            <person name="Demir E."/>
            <person name="Dubchak I."/>
            <person name="Gentemann C."/>
            <person name="Eikrem W."/>
            <person name="Gready J.E."/>
            <person name="John U."/>
            <person name="Lanier W."/>
            <person name="Lindquist E.A."/>
            <person name="Lucas S."/>
            <person name="Mayer K.F."/>
            <person name="Moreau H."/>
            <person name="Not F."/>
            <person name="Otillar R."/>
            <person name="Panaud O."/>
            <person name="Pangilinan J."/>
            <person name="Paulsen I."/>
            <person name="Piegu B."/>
            <person name="Poliakov A."/>
            <person name="Robbens S."/>
            <person name="Schmutz J."/>
            <person name="Toulza E."/>
            <person name="Wyss T."/>
            <person name="Zelensky A."/>
            <person name="Zhou K."/>
            <person name="Armbrust E.V."/>
            <person name="Bhattacharya D."/>
            <person name="Goodenough U.W."/>
            <person name="Van de Peer Y."/>
            <person name="Grigoriev I.V."/>
        </authorList>
    </citation>
    <scope>NUCLEOTIDE SEQUENCE [LARGE SCALE GENOMIC DNA]</scope>
    <source>
        <strain evidence="5 6">CCMP1545</strain>
    </source>
</reference>
<feature type="compositionally biased region" description="Gly residues" evidence="4">
    <location>
        <begin position="593"/>
        <end position="603"/>
    </location>
</feature>
<dbReference type="PROSITE" id="PS50012">
    <property type="entry name" value="RCC1_3"/>
    <property type="match status" value="5"/>
</dbReference>
<evidence type="ECO:0000256" key="3">
    <source>
        <dbReference type="PROSITE-ProRule" id="PRU00235"/>
    </source>
</evidence>
<feature type="compositionally biased region" description="Acidic residues" evidence="4">
    <location>
        <begin position="642"/>
        <end position="658"/>
    </location>
</feature>
<dbReference type="Gene3D" id="2.130.10.30">
    <property type="entry name" value="Regulator of chromosome condensation 1/beta-lactamase-inhibitor protein II"/>
    <property type="match status" value="2"/>
</dbReference>
<feature type="repeat" description="RCC1" evidence="3">
    <location>
        <begin position="252"/>
        <end position="319"/>
    </location>
</feature>
<evidence type="ECO:0000313" key="5">
    <source>
        <dbReference type="EMBL" id="EEH52672.1"/>
    </source>
</evidence>
<proteinExistence type="predicted"/>
<dbReference type="InterPro" id="IPR009091">
    <property type="entry name" value="RCC1/BLIP-II"/>
</dbReference>
<dbReference type="InterPro" id="IPR002110">
    <property type="entry name" value="Ankyrin_rpt"/>
</dbReference>
<dbReference type="PRINTS" id="PR00633">
    <property type="entry name" value="RCCNDNSATION"/>
</dbReference>
<evidence type="ECO:0000256" key="4">
    <source>
        <dbReference type="SAM" id="MobiDB-lite"/>
    </source>
</evidence>
<dbReference type="PROSITE" id="PS50088">
    <property type="entry name" value="ANK_REPEAT"/>
    <property type="match status" value="1"/>
</dbReference>
<dbReference type="RefSeq" id="XP_003063536.1">
    <property type="nucleotide sequence ID" value="XM_003063490.1"/>
</dbReference>
<dbReference type="EMBL" id="GG663748">
    <property type="protein sequence ID" value="EEH52672.1"/>
    <property type="molecule type" value="Genomic_DNA"/>
</dbReference>
<feature type="region of interest" description="Disordered" evidence="4">
    <location>
        <begin position="628"/>
        <end position="663"/>
    </location>
</feature>
<name>C1N6I0_MICPC</name>
<evidence type="ECO:0000313" key="6">
    <source>
        <dbReference type="Proteomes" id="UP000001876"/>
    </source>
</evidence>
<dbReference type="eggNOG" id="KOG1426">
    <property type="taxonomic scope" value="Eukaryota"/>
</dbReference>
<dbReference type="PANTHER" id="PTHR22872:SF2">
    <property type="entry name" value="INHIBITOR OF BRUTON TYROSINE KINASE"/>
    <property type="match status" value="1"/>
</dbReference>
<dbReference type="InterPro" id="IPR036770">
    <property type="entry name" value="Ankyrin_rpt-contain_sf"/>
</dbReference>
<keyword evidence="1" id="KW-0677">Repeat</keyword>
<protein>
    <submittedName>
        <fullName evidence="5">Predicted protein</fullName>
    </submittedName>
</protein>
<feature type="region of interest" description="Disordered" evidence="4">
    <location>
        <begin position="584"/>
        <end position="608"/>
    </location>
</feature>
<dbReference type="SUPFAM" id="SSF48403">
    <property type="entry name" value="Ankyrin repeat"/>
    <property type="match status" value="1"/>
</dbReference>
<dbReference type="PROSITE" id="PS50297">
    <property type="entry name" value="ANK_REP_REGION"/>
    <property type="match status" value="1"/>
</dbReference>
<dbReference type="Proteomes" id="UP000001876">
    <property type="component" value="Unassembled WGS sequence"/>
</dbReference>
<dbReference type="Pfam" id="PF12796">
    <property type="entry name" value="Ank_2"/>
    <property type="match status" value="1"/>
</dbReference>
<gene>
    <name evidence="5" type="ORF">MICPUCDRAFT_53295</name>
</gene>
<dbReference type="STRING" id="564608.C1N6I0"/>
<dbReference type="PANTHER" id="PTHR22872">
    <property type="entry name" value="BTK-BINDING PROTEIN-RELATED"/>
    <property type="match status" value="1"/>
</dbReference>
<evidence type="ECO:0000256" key="2">
    <source>
        <dbReference type="PROSITE-ProRule" id="PRU00023"/>
    </source>
</evidence>
<sequence length="727" mass="75889">MPRSPSSSSGDARANRWGVTPLHLASSPRRAARLLARGASSIVADVDAESGWTPLHRALHRGHLRVAAVLLERGGASLHSPADHRGRTPLDLLTARCKRLLPWTSAWTSPWTSQQREATPCDVYSWGSGVNFQLGTGAVDDAPAPRRLDVLAVASPAPDDDDEMSDAIIHHSGGGVLAVSCSKFHGLAACADGTLRAWGHGRGGRLGLRDAKIHDGDEAVLLPRRVRGFGVRRRVVTVAAGKHHSLVATDDGECYAWGLAADGRLGYVLEDDAADVVAAAAAAETGSQPTPRRVRGALERRRVVAVAASNRYSVVVTSDGEAFSFGCNARGQLGHGQTGIQSAHIATPRAIEQLKPRRVASVSAAKHHAVATTADGAAWQWGRGDSSATRVRFPARADDDSSSSSSSSSTTVRVQAVAAGCEHNLALTSDGAVMRWRAGDARATPERVRGVGVGDDVATSIAAAKHRFAAVTDAGDVYTWEEPPTEVKDVTYECGAFVDDDDDDEGGGGGGGGAFPPGCSFASSPGKSFGGRSFDGGGFGVRRVPSFSTGSRAPRRAPHGVKRAVAVALGEKHALVMSRAFRPAFDDEPTSGGDDGGGGGGGETASHTTPFAWCTPFLKDFSRRHSSPAIPFQRGGGGGDEKSDDESESESESDDDDDGRGPAAAVVPRLSRIAQRVLATRVLDVSNVVDVLDLAIALGADALASYARFFSSHWSPYDRVGVVNAVP</sequence>
<dbReference type="OrthoDB" id="1893551at2759"/>
<feature type="repeat" description="RCC1" evidence="3">
    <location>
        <begin position="320"/>
        <end position="375"/>
    </location>
</feature>
<evidence type="ECO:0000256" key="1">
    <source>
        <dbReference type="ARBA" id="ARBA00022737"/>
    </source>
</evidence>
<dbReference type="InterPro" id="IPR000408">
    <property type="entry name" value="Reg_chr_condens"/>
</dbReference>
<dbReference type="KEGG" id="mpp:MICPUCDRAFT_53295"/>
<feature type="repeat" description="ANK" evidence="2">
    <location>
        <begin position="50"/>
        <end position="74"/>
    </location>
</feature>
<accession>C1N6I0</accession>
<dbReference type="InterPro" id="IPR051625">
    <property type="entry name" value="Signaling_Regulatory_Domain"/>
</dbReference>
<organism evidence="6">
    <name type="scientific">Micromonas pusilla (strain CCMP1545)</name>
    <name type="common">Picoplanktonic green alga</name>
    <dbReference type="NCBI Taxonomy" id="564608"/>
    <lineage>
        <taxon>Eukaryota</taxon>
        <taxon>Viridiplantae</taxon>
        <taxon>Chlorophyta</taxon>
        <taxon>Mamiellophyceae</taxon>
        <taxon>Mamiellales</taxon>
        <taxon>Mamiellaceae</taxon>
        <taxon>Micromonas</taxon>
    </lineage>
</organism>
<dbReference type="GeneID" id="9688975"/>
<dbReference type="Gene3D" id="1.25.40.20">
    <property type="entry name" value="Ankyrin repeat-containing domain"/>
    <property type="match status" value="1"/>
</dbReference>
<feature type="repeat" description="RCC1" evidence="3">
    <location>
        <begin position="376"/>
        <end position="430"/>
    </location>
</feature>
<dbReference type="AlphaFoldDB" id="C1N6I0"/>
<feature type="repeat" description="RCC1" evidence="3">
    <location>
        <begin position="121"/>
        <end position="192"/>
    </location>
</feature>
<feature type="repeat" description="RCC1" evidence="3">
    <location>
        <begin position="193"/>
        <end position="251"/>
    </location>
</feature>
<keyword evidence="2" id="KW-0040">ANK repeat</keyword>
<keyword evidence="6" id="KW-1185">Reference proteome</keyword>